<feature type="domain" description="Chitin-binding type-1" evidence="6">
    <location>
        <begin position="484"/>
        <end position="531"/>
    </location>
</feature>
<dbReference type="GO" id="GO:0008061">
    <property type="term" value="F:chitin binding"/>
    <property type="evidence" value="ECO:0007669"/>
    <property type="project" value="UniProtKB-UniRule"/>
</dbReference>
<dbReference type="Gene3D" id="3.10.350.10">
    <property type="entry name" value="LysM domain"/>
    <property type="match status" value="3"/>
</dbReference>
<dbReference type="InterPro" id="IPR018392">
    <property type="entry name" value="LysM"/>
</dbReference>
<dbReference type="CDD" id="cd00118">
    <property type="entry name" value="LysM"/>
    <property type="match status" value="2"/>
</dbReference>
<dbReference type="InterPro" id="IPR052210">
    <property type="entry name" value="LysM1-like"/>
</dbReference>
<comment type="caution">
    <text evidence="8">The sequence shown here is derived from an EMBL/GenBank/DDBJ whole genome shotgun (WGS) entry which is preliminary data.</text>
</comment>
<dbReference type="CDD" id="cd11618">
    <property type="entry name" value="ChtBD1_1"/>
    <property type="match status" value="2"/>
</dbReference>
<dbReference type="Pfam" id="PF01476">
    <property type="entry name" value="LysM"/>
    <property type="match status" value="2"/>
</dbReference>
<dbReference type="EMBL" id="JAGMWT010000006">
    <property type="protein sequence ID" value="KAH7126685.1"/>
    <property type="molecule type" value="Genomic_DNA"/>
</dbReference>
<evidence type="ECO:0000256" key="3">
    <source>
        <dbReference type="PROSITE-ProRule" id="PRU00261"/>
    </source>
</evidence>
<feature type="domain" description="Chitin-binding type-1" evidence="6">
    <location>
        <begin position="538"/>
        <end position="585"/>
    </location>
</feature>
<dbReference type="InterPro" id="IPR036861">
    <property type="entry name" value="Endochitinase-like_sf"/>
</dbReference>
<dbReference type="PROSITE" id="PS51782">
    <property type="entry name" value="LYSM"/>
    <property type="match status" value="3"/>
</dbReference>
<keyword evidence="5" id="KW-0732">Signal</keyword>
<feature type="chain" id="PRO_5040289706" description="Carbohydrate-binding module family 18 protein" evidence="5">
    <location>
        <begin position="19"/>
        <end position="585"/>
    </location>
</feature>
<proteinExistence type="predicted"/>
<evidence type="ECO:0000256" key="2">
    <source>
        <dbReference type="ARBA" id="ARBA00023026"/>
    </source>
</evidence>
<accession>A0A9P9DVU5</accession>
<feature type="region of interest" description="Disordered" evidence="4">
    <location>
        <begin position="350"/>
        <end position="370"/>
    </location>
</feature>
<dbReference type="PANTHER" id="PTHR34997">
    <property type="entry name" value="AM15"/>
    <property type="match status" value="1"/>
</dbReference>
<feature type="signal peptide" evidence="5">
    <location>
        <begin position="1"/>
        <end position="18"/>
    </location>
</feature>
<dbReference type="SUPFAM" id="SSF57016">
    <property type="entry name" value="Plant lectins/antimicrobial peptides"/>
    <property type="match status" value="2"/>
</dbReference>
<keyword evidence="2" id="KW-0843">Virulence</keyword>
<evidence type="ECO:0008006" key="10">
    <source>
        <dbReference type="Google" id="ProtNLM"/>
    </source>
</evidence>
<keyword evidence="1 3" id="KW-0147">Chitin-binding</keyword>
<dbReference type="SUPFAM" id="SSF54106">
    <property type="entry name" value="LysM domain"/>
    <property type="match status" value="2"/>
</dbReference>
<sequence>MNVLIVAFVLSRLFLCSSSIIVTDHDGRDLDQPLSSRAEFSGFQILSPGSLSDLGLNPRCEQVLYQSLNCDGFLSTFSSPAYRRSLEDEALTKSVCDTSCSSALETFHRRVAGSCASNPELIPGIPTLSLIDGLWGAWNETCLTDSETGKFCNDVIASWPDFESIDRMPKSYLCHYCFTQKLAVMQQNPFGIYGTGGYKDIYDTAVKVCQLQGVVTLPVEGVHINVTVPHVCPSSRYHTTRSGDTCDTIAMANKISSTSLYEYNPTLLDCDKPGEGSRLCLPLSCDKIYEVRNSDNCSSIAEQNEISWRDIVNWNGMIDDYCSNINNAYPNFGHVICVSPPGGRFNTPPANETGGGIGGPGGSGDGYAKEVVAPPTGARLADRTSLKCGEFYTAKASDTCRRILVASNTPSDLFIAVNPSLVNAQSCDSKLVVGLTYCLHPVRSWNETGTPSTTQGVGTLSPTPSTTKTLPTTTATPGKDISTDGQCGLVVNKTCQGSTFGNCCSSYGYCGSLNSHCAVGFCQSNYGTCTTDKPISSNGQCGGNSPVNATCLGSSFGDCCSSSGWCGKEPAYCGTDCQSLFGKCL</sequence>
<dbReference type="SMART" id="SM00270">
    <property type="entry name" value="ChtBD1"/>
    <property type="match status" value="2"/>
</dbReference>
<protein>
    <recommendedName>
        <fullName evidence="10">Carbohydrate-binding module family 18 protein</fullName>
    </recommendedName>
</protein>
<dbReference type="Proteomes" id="UP000700596">
    <property type="component" value="Unassembled WGS sequence"/>
</dbReference>
<feature type="disulfide bond" evidence="3">
    <location>
        <begin position="503"/>
        <end position="517"/>
    </location>
</feature>
<comment type="caution">
    <text evidence="3">Lacks conserved residue(s) required for the propagation of feature annotation.</text>
</comment>
<feature type="domain" description="LysM" evidence="7">
    <location>
        <begin position="287"/>
        <end position="333"/>
    </location>
</feature>
<evidence type="ECO:0000313" key="8">
    <source>
        <dbReference type="EMBL" id="KAH7126685.1"/>
    </source>
</evidence>
<evidence type="ECO:0000256" key="5">
    <source>
        <dbReference type="SAM" id="SignalP"/>
    </source>
</evidence>
<evidence type="ECO:0000313" key="9">
    <source>
        <dbReference type="Proteomes" id="UP000700596"/>
    </source>
</evidence>
<feature type="domain" description="LysM" evidence="7">
    <location>
        <begin position="390"/>
        <end position="439"/>
    </location>
</feature>
<feature type="disulfide bond" evidence="3">
    <location>
        <begin position="559"/>
        <end position="573"/>
    </location>
</feature>
<dbReference type="PANTHER" id="PTHR34997:SF16">
    <property type="entry name" value="LYSM DOMAIN-CONTAINING PROTEIN"/>
    <property type="match status" value="1"/>
</dbReference>
<dbReference type="PROSITE" id="PS50941">
    <property type="entry name" value="CHIT_BIND_I_2"/>
    <property type="match status" value="2"/>
</dbReference>
<dbReference type="OrthoDB" id="5985073at2759"/>
<dbReference type="Gene3D" id="3.30.60.10">
    <property type="entry name" value="Endochitinase-like"/>
    <property type="match status" value="2"/>
</dbReference>
<feature type="compositionally biased region" description="Gly residues" evidence="4">
    <location>
        <begin position="353"/>
        <end position="365"/>
    </location>
</feature>
<reference evidence="8" key="1">
    <citation type="journal article" date="2021" name="Nat. Commun.">
        <title>Genetic determinants of endophytism in the Arabidopsis root mycobiome.</title>
        <authorList>
            <person name="Mesny F."/>
            <person name="Miyauchi S."/>
            <person name="Thiergart T."/>
            <person name="Pickel B."/>
            <person name="Atanasova L."/>
            <person name="Karlsson M."/>
            <person name="Huettel B."/>
            <person name="Barry K.W."/>
            <person name="Haridas S."/>
            <person name="Chen C."/>
            <person name="Bauer D."/>
            <person name="Andreopoulos W."/>
            <person name="Pangilinan J."/>
            <person name="LaButti K."/>
            <person name="Riley R."/>
            <person name="Lipzen A."/>
            <person name="Clum A."/>
            <person name="Drula E."/>
            <person name="Henrissat B."/>
            <person name="Kohler A."/>
            <person name="Grigoriev I.V."/>
            <person name="Martin F.M."/>
            <person name="Hacquard S."/>
        </authorList>
    </citation>
    <scope>NUCLEOTIDE SEQUENCE</scope>
    <source>
        <strain evidence="8">MPI-CAGE-CH-0243</strain>
    </source>
</reference>
<feature type="region of interest" description="Disordered" evidence="4">
    <location>
        <begin position="449"/>
        <end position="477"/>
    </location>
</feature>
<feature type="domain" description="LysM" evidence="7">
    <location>
        <begin position="236"/>
        <end position="281"/>
    </location>
</feature>
<organism evidence="8 9">
    <name type="scientific">Dendryphion nanum</name>
    <dbReference type="NCBI Taxonomy" id="256645"/>
    <lineage>
        <taxon>Eukaryota</taxon>
        <taxon>Fungi</taxon>
        <taxon>Dikarya</taxon>
        <taxon>Ascomycota</taxon>
        <taxon>Pezizomycotina</taxon>
        <taxon>Dothideomycetes</taxon>
        <taxon>Pleosporomycetidae</taxon>
        <taxon>Pleosporales</taxon>
        <taxon>Torulaceae</taxon>
        <taxon>Dendryphion</taxon>
    </lineage>
</organism>
<feature type="compositionally biased region" description="Low complexity" evidence="4">
    <location>
        <begin position="458"/>
        <end position="477"/>
    </location>
</feature>
<keyword evidence="9" id="KW-1185">Reference proteome</keyword>
<dbReference type="AlphaFoldDB" id="A0A9P9DVU5"/>
<evidence type="ECO:0000256" key="4">
    <source>
        <dbReference type="SAM" id="MobiDB-lite"/>
    </source>
</evidence>
<keyword evidence="3" id="KW-1015">Disulfide bond</keyword>
<evidence type="ECO:0000259" key="7">
    <source>
        <dbReference type="PROSITE" id="PS51782"/>
    </source>
</evidence>
<name>A0A9P9DVU5_9PLEO</name>
<dbReference type="InterPro" id="IPR001002">
    <property type="entry name" value="Chitin-bd_1"/>
</dbReference>
<gene>
    <name evidence="8" type="ORF">B0J11DRAFT_604462</name>
</gene>
<evidence type="ECO:0000259" key="6">
    <source>
        <dbReference type="PROSITE" id="PS50941"/>
    </source>
</evidence>
<dbReference type="InterPro" id="IPR036779">
    <property type="entry name" value="LysM_dom_sf"/>
</dbReference>
<evidence type="ECO:0000256" key="1">
    <source>
        <dbReference type="ARBA" id="ARBA00022669"/>
    </source>
</evidence>
<dbReference type="SMART" id="SM00257">
    <property type="entry name" value="LysM"/>
    <property type="match status" value="3"/>
</dbReference>